<dbReference type="SUPFAM" id="SSF53756">
    <property type="entry name" value="UDP-Glycosyltransferase/glycogen phosphorylase"/>
    <property type="match status" value="1"/>
</dbReference>
<dbReference type="Pfam" id="PF00534">
    <property type="entry name" value="Glycos_transf_1"/>
    <property type="match status" value="1"/>
</dbReference>
<evidence type="ECO:0000313" key="4">
    <source>
        <dbReference type="Proteomes" id="UP000189733"/>
    </source>
</evidence>
<keyword evidence="4" id="KW-1185">Reference proteome</keyword>
<proteinExistence type="predicted"/>
<feature type="domain" description="Glycosyltransferase subfamily 4-like N-terminal" evidence="2">
    <location>
        <begin position="12"/>
        <end position="160"/>
    </location>
</feature>
<evidence type="ECO:0000259" key="1">
    <source>
        <dbReference type="Pfam" id="PF00534"/>
    </source>
</evidence>
<evidence type="ECO:0000259" key="2">
    <source>
        <dbReference type="Pfam" id="PF13439"/>
    </source>
</evidence>
<dbReference type="PANTHER" id="PTHR12526">
    <property type="entry name" value="GLYCOSYLTRANSFERASE"/>
    <property type="match status" value="1"/>
</dbReference>
<organism evidence="3 4">
    <name type="scientific">Desulfobaculum bizertense DSM 18034</name>
    <dbReference type="NCBI Taxonomy" id="1121442"/>
    <lineage>
        <taxon>Bacteria</taxon>
        <taxon>Pseudomonadati</taxon>
        <taxon>Thermodesulfobacteriota</taxon>
        <taxon>Desulfovibrionia</taxon>
        <taxon>Desulfovibrionales</taxon>
        <taxon>Desulfovibrionaceae</taxon>
        <taxon>Desulfobaculum</taxon>
    </lineage>
</organism>
<dbReference type="InterPro" id="IPR028098">
    <property type="entry name" value="Glyco_trans_4-like_N"/>
</dbReference>
<evidence type="ECO:0000313" key="3">
    <source>
        <dbReference type="EMBL" id="SKA81381.1"/>
    </source>
</evidence>
<dbReference type="AlphaFoldDB" id="A0A1T4WXM7"/>
<name>A0A1T4WXM7_9BACT</name>
<dbReference type="Pfam" id="PF13439">
    <property type="entry name" value="Glyco_transf_4"/>
    <property type="match status" value="1"/>
</dbReference>
<dbReference type="GO" id="GO:0016757">
    <property type="term" value="F:glycosyltransferase activity"/>
    <property type="evidence" value="ECO:0007669"/>
    <property type="project" value="InterPro"/>
</dbReference>
<feature type="domain" description="Glycosyl transferase family 1" evidence="1">
    <location>
        <begin position="173"/>
        <end position="319"/>
    </location>
</feature>
<protein>
    <submittedName>
        <fullName evidence="3">Glycosyltransferase involved in cell wall bisynthesis</fullName>
    </submittedName>
</protein>
<gene>
    <name evidence="3" type="ORF">SAMN02745702_02705</name>
</gene>
<reference evidence="3 4" key="1">
    <citation type="submission" date="2017-02" db="EMBL/GenBank/DDBJ databases">
        <authorList>
            <person name="Peterson S.W."/>
        </authorList>
    </citation>
    <scope>NUCLEOTIDE SEQUENCE [LARGE SCALE GENOMIC DNA]</scope>
    <source>
        <strain evidence="3 4">DSM 18034</strain>
    </source>
</reference>
<dbReference type="PANTHER" id="PTHR12526:SF630">
    <property type="entry name" value="GLYCOSYLTRANSFERASE"/>
    <property type="match status" value="1"/>
</dbReference>
<dbReference type="EMBL" id="FUYA01000011">
    <property type="protein sequence ID" value="SKA81381.1"/>
    <property type="molecule type" value="Genomic_DNA"/>
</dbReference>
<sequence length="357" mass="40352">MNIAFVNATRRFGGVKAWTLDLASRLTEKGHHAPIFCRRGPFHTRAVKLGLEAHAMNFGFDYNPLAVWRFYRYFKQHNIDALVVNVGKDIRTAGVAARLAGIPVIHRVGLPRDMRNTPKVKNTHKFIGPQILVPCQFIKDGLLKELDFLHPEEVTVILTGKKSSAEPPSLVRSPRQIAVTSQLNPDKGHADLLHALKRLKDGGYSFHLHVAGTGKSEKELKQLAHELGLTDNITWHGFVQDIRSILKQADIFVLPSYSEGLPNTLLEAMSEGLVPVARNIGGIAEAWPFDISPLEKTLVKRERVPDHLVHALEELLRLDNEALFQLRDDVWNWFRANNSLDVRADEFLAFIREQCRR</sequence>
<dbReference type="Gene3D" id="3.40.50.2000">
    <property type="entry name" value="Glycogen Phosphorylase B"/>
    <property type="match status" value="2"/>
</dbReference>
<keyword evidence="3" id="KW-0808">Transferase</keyword>
<accession>A0A1T4WXM7</accession>
<dbReference type="STRING" id="1121442.SAMN02745702_02705"/>
<dbReference type="RefSeq" id="WP_078685971.1">
    <property type="nucleotide sequence ID" value="NZ_FUYA01000011.1"/>
</dbReference>
<dbReference type="CDD" id="cd03811">
    <property type="entry name" value="GT4_GT28_WabH-like"/>
    <property type="match status" value="1"/>
</dbReference>
<dbReference type="InterPro" id="IPR001296">
    <property type="entry name" value="Glyco_trans_1"/>
</dbReference>
<dbReference type="Proteomes" id="UP000189733">
    <property type="component" value="Unassembled WGS sequence"/>
</dbReference>